<dbReference type="Gene3D" id="3.30.420.10">
    <property type="entry name" value="Ribonuclease H-like superfamily/Ribonuclease H"/>
    <property type="match status" value="1"/>
</dbReference>
<keyword evidence="4" id="KW-1185">Reference proteome</keyword>
<dbReference type="InterPro" id="IPR050951">
    <property type="entry name" value="Retrovirus_Pol_polyprotein"/>
</dbReference>
<dbReference type="InterPro" id="IPR036397">
    <property type="entry name" value="RNaseH_sf"/>
</dbReference>
<name>A0ABD2BSI0_VESSQ</name>
<sequence>MRIYNVETPFKQVQMDNSDPLSKFSRGNRFLLVIVDCYIKWVEAFPFRNFRAKTVAKMVVEQIVSRHGIPEIYVDAFFDCELESNNDSETDNDVSVGFKQKNVRIRRSNENSDSSDNRDESFTSTWTRHDPERKLEALLETGIKRRILKRGIFRPWFFFWAKRVYTIGEYQSSNWIAPW</sequence>
<dbReference type="PROSITE" id="PS50994">
    <property type="entry name" value="INTEGRASE"/>
    <property type="match status" value="1"/>
</dbReference>
<dbReference type="PANTHER" id="PTHR37984:SF5">
    <property type="entry name" value="PROTEIN NYNRIN-LIKE"/>
    <property type="match status" value="1"/>
</dbReference>
<dbReference type="EMBL" id="JAUDFV010000057">
    <property type="protein sequence ID" value="KAL2735737.1"/>
    <property type="molecule type" value="Genomic_DNA"/>
</dbReference>
<dbReference type="SUPFAM" id="SSF53098">
    <property type="entry name" value="Ribonuclease H-like"/>
    <property type="match status" value="1"/>
</dbReference>
<dbReference type="Proteomes" id="UP001607302">
    <property type="component" value="Unassembled WGS sequence"/>
</dbReference>
<feature type="compositionally biased region" description="Basic and acidic residues" evidence="1">
    <location>
        <begin position="107"/>
        <end position="125"/>
    </location>
</feature>
<proteinExistence type="predicted"/>
<gene>
    <name evidence="3" type="ORF">V1478_002751</name>
</gene>
<evidence type="ECO:0000313" key="3">
    <source>
        <dbReference type="EMBL" id="KAL2735737.1"/>
    </source>
</evidence>
<evidence type="ECO:0000313" key="4">
    <source>
        <dbReference type="Proteomes" id="UP001607302"/>
    </source>
</evidence>
<accession>A0ABD2BSI0</accession>
<dbReference type="PANTHER" id="PTHR37984">
    <property type="entry name" value="PROTEIN CBG26694"/>
    <property type="match status" value="1"/>
</dbReference>
<feature type="region of interest" description="Disordered" evidence="1">
    <location>
        <begin position="106"/>
        <end position="125"/>
    </location>
</feature>
<reference evidence="3 4" key="1">
    <citation type="journal article" date="2024" name="Ann. Entomol. Soc. Am.">
        <title>Genomic analyses of the southern and eastern yellowjacket wasps (Hymenoptera: Vespidae) reveal evolutionary signatures of social life.</title>
        <authorList>
            <person name="Catto M.A."/>
            <person name="Caine P.B."/>
            <person name="Orr S.E."/>
            <person name="Hunt B.G."/>
            <person name="Goodisman M.A.D."/>
        </authorList>
    </citation>
    <scope>NUCLEOTIDE SEQUENCE [LARGE SCALE GENOMIC DNA]</scope>
    <source>
        <strain evidence="3">233</strain>
        <tissue evidence="3">Head and thorax</tissue>
    </source>
</reference>
<dbReference type="InterPro" id="IPR012337">
    <property type="entry name" value="RNaseH-like_sf"/>
</dbReference>
<organism evidence="3 4">
    <name type="scientific">Vespula squamosa</name>
    <name type="common">Southern yellow jacket</name>
    <name type="synonym">Wasp</name>
    <dbReference type="NCBI Taxonomy" id="30214"/>
    <lineage>
        <taxon>Eukaryota</taxon>
        <taxon>Metazoa</taxon>
        <taxon>Ecdysozoa</taxon>
        <taxon>Arthropoda</taxon>
        <taxon>Hexapoda</taxon>
        <taxon>Insecta</taxon>
        <taxon>Pterygota</taxon>
        <taxon>Neoptera</taxon>
        <taxon>Endopterygota</taxon>
        <taxon>Hymenoptera</taxon>
        <taxon>Apocrita</taxon>
        <taxon>Aculeata</taxon>
        <taxon>Vespoidea</taxon>
        <taxon>Vespidae</taxon>
        <taxon>Vespinae</taxon>
        <taxon>Vespula</taxon>
    </lineage>
</organism>
<evidence type="ECO:0000259" key="2">
    <source>
        <dbReference type="PROSITE" id="PS50994"/>
    </source>
</evidence>
<evidence type="ECO:0000256" key="1">
    <source>
        <dbReference type="SAM" id="MobiDB-lite"/>
    </source>
</evidence>
<feature type="domain" description="Integrase catalytic" evidence="2">
    <location>
        <begin position="5"/>
        <end position="73"/>
    </location>
</feature>
<protein>
    <submittedName>
        <fullName evidence="3">Integrase core domain protein</fullName>
    </submittedName>
</protein>
<dbReference type="InterPro" id="IPR001584">
    <property type="entry name" value="Integrase_cat-core"/>
</dbReference>
<dbReference type="AlphaFoldDB" id="A0ABD2BSI0"/>
<comment type="caution">
    <text evidence="3">The sequence shown here is derived from an EMBL/GenBank/DDBJ whole genome shotgun (WGS) entry which is preliminary data.</text>
</comment>